<name>A0ABN1BRE6_9DEIO</name>
<feature type="compositionally biased region" description="Low complexity" evidence="3">
    <location>
        <begin position="24"/>
        <end position="40"/>
    </location>
</feature>
<dbReference type="GO" id="GO:0016746">
    <property type="term" value="F:acyltransferase activity"/>
    <property type="evidence" value="ECO:0007669"/>
    <property type="project" value="UniProtKB-KW"/>
</dbReference>
<evidence type="ECO:0000313" key="6">
    <source>
        <dbReference type="Proteomes" id="UP001500191"/>
    </source>
</evidence>
<evidence type="ECO:0000256" key="2">
    <source>
        <dbReference type="ARBA" id="ARBA00023315"/>
    </source>
</evidence>
<dbReference type="PANTHER" id="PTHR10434:SF11">
    <property type="entry name" value="1-ACYL-SN-GLYCEROL-3-PHOSPHATE ACYLTRANSFERASE"/>
    <property type="match status" value="1"/>
</dbReference>
<evidence type="ECO:0000256" key="3">
    <source>
        <dbReference type="SAM" id="MobiDB-lite"/>
    </source>
</evidence>
<accession>A0ABN1BRE6</accession>
<dbReference type="InterPro" id="IPR002123">
    <property type="entry name" value="Plipid/glycerol_acylTrfase"/>
</dbReference>
<feature type="domain" description="Phospholipid/glycerol acyltransferase" evidence="4">
    <location>
        <begin position="83"/>
        <end position="192"/>
    </location>
</feature>
<evidence type="ECO:0000259" key="4">
    <source>
        <dbReference type="SMART" id="SM00563"/>
    </source>
</evidence>
<keyword evidence="2 5" id="KW-0012">Acyltransferase</keyword>
<dbReference type="PANTHER" id="PTHR10434">
    <property type="entry name" value="1-ACYL-SN-GLYCEROL-3-PHOSPHATE ACYLTRANSFERASE"/>
    <property type="match status" value="1"/>
</dbReference>
<proteinExistence type="predicted"/>
<dbReference type="EMBL" id="BAAADB010000006">
    <property type="protein sequence ID" value="GAA0503266.1"/>
    <property type="molecule type" value="Genomic_DNA"/>
</dbReference>
<dbReference type="SMART" id="SM00563">
    <property type="entry name" value="PlsC"/>
    <property type="match status" value="1"/>
</dbReference>
<keyword evidence="1" id="KW-0808">Transferase</keyword>
<protein>
    <submittedName>
        <fullName evidence="5">Lysophospholipid acyltransferase family protein</fullName>
    </submittedName>
</protein>
<dbReference type="Proteomes" id="UP001500191">
    <property type="component" value="Unassembled WGS sequence"/>
</dbReference>
<evidence type="ECO:0000256" key="1">
    <source>
        <dbReference type="ARBA" id="ARBA00022679"/>
    </source>
</evidence>
<reference evidence="5 6" key="1">
    <citation type="journal article" date="2019" name="Int. J. Syst. Evol. Microbiol.">
        <title>The Global Catalogue of Microorganisms (GCM) 10K type strain sequencing project: providing services to taxonomists for standard genome sequencing and annotation.</title>
        <authorList>
            <consortium name="The Broad Institute Genomics Platform"/>
            <consortium name="The Broad Institute Genome Sequencing Center for Infectious Disease"/>
            <person name="Wu L."/>
            <person name="Ma J."/>
        </authorList>
    </citation>
    <scope>NUCLEOTIDE SEQUENCE [LARGE SCALE GENOMIC DNA]</scope>
    <source>
        <strain evidence="5 6">JCM 14368</strain>
    </source>
</reference>
<dbReference type="CDD" id="cd07989">
    <property type="entry name" value="LPLAT_AGPAT-like"/>
    <property type="match status" value="1"/>
</dbReference>
<comment type="caution">
    <text evidence="5">The sequence shown here is derived from an EMBL/GenBank/DDBJ whole genome shotgun (WGS) entry which is preliminary data.</text>
</comment>
<sequence>MQARPQAYPLNLMSDVARPDLNGSASPTPAASPARTAPEPAAPHVHPAVYRFVVNVTYLPVLASGMHLEVHGREHVPAPGTPLVVAANHVSGLDPFLVARALPPGRFLQFMAKKELFVPLIGDVIRAGGSFPVDRSGNDLGAVRTSLRILKVGGTVGIFPQGTRGGGELHGGAALIAAKGRAPILPAGISRDGKRWIVRFGEPISPRGGIKNVTAELGEALSALAVPVGRAY</sequence>
<feature type="region of interest" description="Disordered" evidence="3">
    <location>
        <begin position="18"/>
        <end position="40"/>
    </location>
</feature>
<evidence type="ECO:0000313" key="5">
    <source>
        <dbReference type="EMBL" id="GAA0503266.1"/>
    </source>
</evidence>
<gene>
    <name evidence="5" type="ORF">GCM10008937_08540</name>
</gene>
<dbReference type="SUPFAM" id="SSF69593">
    <property type="entry name" value="Glycerol-3-phosphate (1)-acyltransferase"/>
    <property type="match status" value="1"/>
</dbReference>
<dbReference type="Pfam" id="PF01553">
    <property type="entry name" value="Acyltransferase"/>
    <property type="match status" value="1"/>
</dbReference>
<keyword evidence="6" id="KW-1185">Reference proteome</keyword>
<organism evidence="5 6">
    <name type="scientific">Deinococcus depolymerans</name>
    <dbReference type="NCBI Taxonomy" id="392408"/>
    <lineage>
        <taxon>Bacteria</taxon>
        <taxon>Thermotogati</taxon>
        <taxon>Deinococcota</taxon>
        <taxon>Deinococci</taxon>
        <taxon>Deinococcales</taxon>
        <taxon>Deinococcaceae</taxon>
        <taxon>Deinococcus</taxon>
    </lineage>
</organism>